<evidence type="ECO:0000313" key="2">
    <source>
        <dbReference type="Proteomes" id="UP000887565"/>
    </source>
</evidence>
<accession>A0A915J411</accession>
<dbReference type="WBParaSite" id="nRc.2.0.1.t21161-RA">
    <property type="protein sequence ID" value="nRc.2.0.1.t21161-RA"/>
    <property type="gene ID" value="nRc.2.0.1.g21161"/>
</dbReference>
<feature type="compositionally biased region" description="Polar residues" evidence="1">
    <location>
        <begin position="22"/>
        <end position="34"/>
    </location>
</feature>
<name>A0A915J411_ROMCU</name>
<reference evidence="3" key="1">
    <citation type="submission" date="2022-11" db="UniProtKB">
        <authorList>
            <consortium name="WormBaseParasite"/>
        </authorList>
    </citation>
    <scope>IDENTIFICATION</scope>
</reference>
<evidence type="ECO:0000313" key="3">
    <source>
        <dbReference type="WBParaSite" id="nRc.2.0.1.t21161-RA"/>
    </source>
</evidence>
<feature type="region of interest" description="Disordered" evidence="1">
    <location>
        <begin position="1"/>
        <end position="49"/>
    </location>
</feature>
<proteinExistence type="predicted"/>
<feature type="compositionally biased region" description="Polar residues" evidence="1">
    <location>
        <begin position="1"/>
        <end position="11"/>
    </location>
</feature>
<protein>
    <submittedName>
        <fullName evidence="3">Uncharacterized protein</fullName>
    </submittedName>
</protein>
<sequence>SCISPTPILQKTSRKNEKRIYSNRQTSLENNLNDVDQMEKEEDAAASGLKKSTRRALKWNFLSQIKKKM</sequence>
<organism evidence="2 3">
    <name type="scientific">Romanomermis culicivorax</name>
    <name type="common">Nematode worm</name>
    <dbReference type="NCBI Taxonomy" id="13658"/>
    <lineage>
        <taxon>Eukaryota</taxon>
        <taxon>Metazoa</taxon>
        <taxon>Ecdysozoa</taxon>
        <taxon>Nematoda</taxon>
        <taxon>Enoplea</taxon>
        <taxon>Dorylaimia</taxon>
        <taxon>Mermithida</taxon>
        <taxon>Mermithoidea</taxon>
        <taxon>Mermithidae</taxon>
        <taxon>Romanomermis</taxon>
    </lineage>
</organism>
<keyword evidence="2" id="KW-1185">Reference proteome</keyword>
<evidence type="ECO:0000256" key="1">
    <source>
        <dbReference type="SAM" id="MobiDB-lite"/>
    </source>
</evidence>
<dbReference type="AlphaFoldDB" id="A0A915J411"/>
<dbReference type="Proteomes" id="UP000887565">
    <property type="component" value="Unplaced"/>
</dbReference>